<name>A0ABS4ZDH5_9ACTN</name>
<gene>
    <name evidence="1" type="ORF">JOF54_004016</name>
</gene>
<protein>
    <submittedName>
        <fullName evidence="1">Uncharacterized protein</fullName>
    </submittedName>
</protein>
<dbReference type="EMBL" id="JAGIOB010000001">
    <property type="protein sequence ID" value="MBP2419094.1"/>
    <property type="molecule type" value="Genomic_DNA"/>
</dbReference>
<evidence type="ECO:0000313" key="2">
    <source>
        <dbReference type="Proteomes" id="UP000758168"/>
    </source>
</evidence>
<keyword evidence="2" id="KW-1185">Reference proteome</keyword>
<comment type="caution">
    <text evidence="1">The sequence shown here is derived from an EMBL/GenBank/DDBJ whole genome shotgun (WGS) entry which is preliminary data.</text>
</comment>
<organism evidence="1 2">
    <name type="scientific">Microlunatus capsulatus</name>
    <dbReference type="NCBI Taxonomy" id="99117"/>
    <lineage>
        <taxon>Bacteria</taxon>
        <taxon>Bacillati</taxon>
        <taxon>Actinomycetota</taxon>
        <taxon>Actinomycetes</taxon>
        <taxon>Propionibacteriales</taxon>
        <taxon>Propionibacteriaceae</taxon>
        <taxon>Microlunatus</taxon>
    </lineage>
</organism>
<proteinExistence type="predicted"/>
<dbReference type="Proteomes" id="UP000758168">
    <property type="component" value="Unassembled WGS sequence"/>
</dbReference>
<evidence type="ECO:0000313" key="1">
    <source>
        <dbReference type="EMBL" id="MBP2419094.1"/>
    </source>
</evidence>
<accession>A0ABS4ZDH5</accession>
<dbReference type="RefSeq" id="WP_210059185.1">
    <property type="nucleotide sequence ID" value="NZ_BAAAMH010000011.1"/>
</dbReference>
<sequence length="81" mass="8780">MTYQHPLAHLLGLEGLALLRAWGGEHHRAFVEARLAEVRRLLADEELAGHPGVDVEGGATDETVRSAWAVPAVVLLHLQKG</sequence>
<reference evidence="1 2" key="1">
    <citation type="submission" date="2021-03" db="EMBL/GenBank/DDBJ databases">
        <title>Sequencing the genomes of 1000 actinobacteria strains.</title>
        <authorList>
            <person name="Klenk H.-P."/>
        </authorList>
    </citation>
    <scope>NUCLEOTIDE SEQUENCE [LARGE SCALE GENOMIC DNA]</scope>
    <source>
        <strain evidence="1 2">DSM 12936</strain>
    </source>
</reference>